<evidence type="ECO:0000313" key="5">
    <source>
        <dbReference type="EMBL" id="GMF29405.1"/>
    </source>
</evidence>
<organism evidence="5 6">
    <name type="scientific">Phytophthora fragariaefolia</name>
    <dbReference type="NCBI Taxonomy" id="1490495"/>
    <lineage>
        <taxon>Eukaryota</taxon>
        <taxon>Sar</taxon>
        <taxon>Stramenopiles</taxon>
        <taxon>Oomycota</taxon>
        <taxon>Peronosporomycetes</taxon>
        <taxon>Peronosporales</taxon>
        <taxon>Peronosporaceae</taxon>
        <taxon>Phytophthora</taxon>
    </lineage>
</organism>
<dbReference type="CDD" id="cd01647">
    <property type="entry name" value="RT_LTR"/>
    <property type="match status" value="1"/>
</dbReference>
<dbReference type="GO" id="GO:0004523">
    <property type="term" value="F:RNA-DNA hybrid ribonuclease activity"/>
    <property type="evidence" value="ECO:0007669"/>
    <property type="project" value="InterPro"/>
</dbReference>
<dbReference type="SUPFAM" id="SSF53098">
    <property type="entry name" value="Ribonuclease H-like"/>
    <property type="match status" value="2"/>
</dbReference>
<dbReference type="Pfam" id="PF00078">
    <property type="entry name" value="RVT_1"/>
    <property type="match status" value="1"/>
</dbReference>
<accession>A0A9W6U5M9</accession>
<dbReference type="InterPro" id="IPR050951">
    <property type="entry name" value="Retrovirus_Pol_polyprotein"/>
</dbReference>
<dbReference type="FunFam" id="1.10.340.70:FF:000001">
    <property type="entry name" value="Retrovirus-related Pol polyprotein from transposon gypsy-like Protein"/>
    <property type="match status" value="1"/>
</dbReference>
<feature type="compositionally biased region" description="Polar residues" evidence="2">
    <location>
        <begin position="694"/>
        <end position="709"/>
    </location>
</feature>
<gene>
    <name evidence="5" type="ORF">Pfra01_000628600</name>
</gene>
<dbReference type="InterPro" id="IPR041577">
    <property type="entry name" value="RT_RNaseH_2"/>
</dbReference>
<evidence type="ECO:0000259" key="3">
    <source>
        <dbReference type="PROSITE" id="PS50013"/>
    </source>
</evidence>
<feature type="domain" description="Chromo" evidence="3">
    <location>
        <begin position="1203"/>
        <end position="1250"/>
    </location>
</feature>
<evidence type="ECO:0000256" key="2">
    <source>
        <dbReference type="SAM" id="MobiDB-lite"/>
    </source>
</evidence>
<feature type="region of interest" description="Disordered" evidence="2">
    <location>
        <begin position="1071"/>
        <end position="1118"/>
    </location>
</feature>
<keyword evidence="6" id="KW-1185">Reference proteome</keyword>
<dbReference type="Gene3D" id="3.10.10.10">
    <property type="entry name" value="HIV Type 1 Reverse Transcriptase, subunit A, domain 1"/>
    <property type="match status" value="1"/>
</dbReference>
<dbReference type="EMBL" id="BSXT01000531">
    <property type="protein sequence ID" value="GMF29405.1"/>
    <property type="molecule type" value="Genomic_DNA"/>
</dbReference>
<dbReference type="InterPro" id="IPR041588">
    <property type="entry name" value="Integrase_H2C2"/>
</dbReference>
<dbReference type="SUPFAM" id="SSF54160">
    <property type="entry name" value="Chromo domain-like"/>
    <property type="match status" value="1"/>
</dbReference>
<dbReference type="InterPro" id="IPR001584">
    <property type="entry name" value="Integrase_cat-core"/>
</dbReference>
<dbReference type="InterPro" id="IPR043128">
    <property type="entry name" value="Rev_trsase/Diguanyl_cyclase"/>
</dbReference>
<feature type="compositionally biased region" description="Basic and acidic residues" evidence="2">
    <location>
        <begin position="710"/>
        <end position="720"/>
    </location>
</feature>
<dbReference type="AlphaFoldDB" id="A0A9W6U5M9"/>
<dbReference type="InterPro" id="IPR002156">
    <property type="entry name" value="RNaseH_domain"/>
</dbReference>
<evidence type="ECO:0000256" key="1">
    <source>
        <dbReference type="ARBA" id="ARBA00023268"/>
    </source>
</evidence>
<dbReference type="InterPro" id="IPR016197">
    <property type="entry name" value="Chromo-like_dom_sf"/>
</dbReference>
<dbReference type="Pfam" id="PF13456">
    <property type="entry name" value="RVT_3"/>
    <property type="match status" value="1"/>
</dbReference>
<proteinExistence type="predicted"/>
<dbReference type="Pfam" id="PF17919">
    <property type="entry name" value="RT_RNaseH_2"/>
    <property type="match status" value="1"/>
</dbReference>
<dbReference type="Pfam" id="PF17921">
    <property type="entry name" value="Integrase_H2C2"/>
    <property type="match status" value="1"/>
</dbReference>
<protein>
    <submittedName>
        <fullName evidence="5">Unnamed protein product</fullName>
    </submittedName>
</protein>
<dbReference type="Gene3D" id="3.30.420.10">
    <property type="entry name" value="Ribonuclease H-like superfamily/Ribonuclease H"/>
    <property type="match status" value="2"/>
</dbReference>
<dbReference type="Proteomes" id="UP001165121">
    <property type="component" value="Unassembled WGS sequence"/>
</dbReference>
<feature type="domain" description="Integrase catalytic" evidence="4">
    <location>
        <begin position="863"/>
        <end position="1023"/>
    </location>
</feature>
<evidence type="ECO:0000259" key="4">
    <source>
        <dbReference type="PROSITE" id="PS50994"/>
    </source>
</evidence>
<dbReference type="GO" id="GO:0003676">
    <property type="term" value="F:nucleic acid binding"/>
    <property type="evidence" value="ECO:0007669"/>
    <property type="project" value="InterPro"/>
</dbReference>
<dbReference type="PROSITE" id="PS50994">
    <property type="entry name" value="INTEGRASE"/>
    <property type="match status" value="1"/>
</dbReference>
<dbReference type="InterPro" id="IPR036397">
    <property type="entry name" value="RNaseH_sf"/>
</dbReference>
<dbReference type="SUPFAM" id="SSF56672">
    <property type="entry name" value="DNA/RNA polymerases"/>
    <property type="match status" value="1"/>
</dbReference>
<feature type="region of interest" description="Disordered" evidence="2">
    <location>
        <begin position="694"/>
        <end position="720"/>
    </location>
</feature>
<keyword evidence="1" id="KW-0511">Multifunctional enzyme</keyword>
<feature type="compositionally biased region" description="Polar residues" evidence="2">
    <location>
        <begin position="1078"/>
        <end position="1088"/>
    </location>
</feature>
<dbReference type="PANTHER" id="PTHR37984:SF5">
    <property type="entry name" value="PROTEIN NYNRIN-LIKE"/>
    <property type="match status" value="1"/>
</dbReference>
<dbReference type="PANTHER" id="PTHR37984">
    <property type="entry name" value="PROTEIN CBG26694"/>
    <property type="match status" value="1"/>
</dbReference>
<dbReference type="InterPro" id="IPR000953">
    <property type="entry name" value="Chromo/chromo_shadow_dom"/>
</dbReference>
<dbReference type="InterPro" id="IPR000477">
    <property type="entry name" value="RT_dom"/>
</dbReference>
<dbReference type="InterPro" id="IPR043502">
    <property type="entry name" value="DNA/RNA_pol_sf"/>
</dbReference>
<evidence type="ECO:0000313" key="6">
    <source>
        <dbReference type="Proteomes" id="UP001165121"/>
    </source>
</evidence>
<name>A0A9W6U5M9_9STRA</name>
<comment type="caution">
    <text evidence="5">The sequence shown here is derived from an EMBL/GenBank/DDBJ whole genome shotgun (WGS) entry which is preliminary data.</text>
</comment>
<sequence length="1250" mass="140938">MSDRRDQAECAAATTEPLPEMVAEVVHRAEACPKPATHSDRVSEDLEVAQLKLEGAYLAAATVSEDWGDRDAPNTSEHPGNAIEFEDYARELAFLPDLTEAASTTLDYTGPHVRHPSLSVEQQGRVVKVLKSHDRIMISSGNSLPPPAYGVVCDIDVKEHPPIKQKARRIPLRHLKHLYELLKGLLKAGLIAFSDSPWASPIVIVLKKNGVDIRLCIDYKMVNSVTAILEYAMPLVDDLLTDMEKNLWYCSLDAARGFWAVMMTQRARKISAFVCALEHFEWLRVPFGLKIAPMIYQRMIDNALWGCVQPRGGWSAFAERVRMAEAADAAVGGSPSDAAIHGRTRRFIQDFAVYGAALYQVREEDFGPGGDLSTVQRSFKALQTKVADAPILKHFDGAKEVHVMLFANDWALSTTLMQEYDGVTHPVRFCDRVLKDNGVNYHPAEKEVLALLLLLKTCYTQLAGRSIHAYTRFSTLGWLNTSKTLFGRSTQFAVMLSPWHLVIHRVTEDDSAFAQLLHSTITNFVGLEMALQRVAPPSKRTPMVRMDPELLYARLPNDHRGFVLSFDGSAKTPKHGGYGSCAWILPDWKIEIAASAYLENTTVNQAEYMGMNEDLRAAQAYGATDLVVVGDSRRTIQQSLGVIACLKESLVTQLNIHRHRELVARFQSVRYLHVTEYNASADSLAGETLAAKEANNNQGVEEQAGTTKPNSREVQEERRHRVGRAQDEELRWANLKLVLKGESSSLGYKAARDAWKMADRFVLSDDSLLYFFGENRRWGKYRMNEIVLRLVVPTTMVQEVLQSCHDSLEGGHQGFVRTFHRVKADYYWIGLYADVERHVRSCPDCSSSKSSPQLRGYSPGNILAERPLQIVSMDFVIPLPKSRRGNTALLLFQCAFTGFAMAKAMSDTFALCVAQAFEECVYRRFGAPSLVRHDRDPRFMSEVFQVFAGMMQSRSRATLSYRPQANGQQERSVKTVMQSVRVYAEDPLQQDWDEIVERLVFAINNSQDTTRKETPFYLVHGCDAQPTLKAMASSLKRGFGRQSDALAWRREVNRQQEIALKMAKEYQAVEKARRASGHNDSLSRQENASLPRLRVNESSEGNPGDAEDTDTSVSESPKSLFELGDRVWLSMERVKPGLTKKLAHRWHGPFRVKMKVEEYAYEPELPDRSGYRFYPVVYVTRFDFDEELLPEDSWEPDLLAGESEVESILDDRRPMETSTRKSVREFLVKWVGYGEPIWEPMTNLSCGGLL</sequence>
<dbReference type="Gene3D" id="1.10.340.70">
    <property type="match status" value="1"/>
</dbReference>
<dbReference type="Gene3D" id="2.40.50.40">
    <property type="match status" value="1"/>
</dbReference>
<dbReference type="PROSITE" id="PS50013">
    <property type="entry name" value="CHROMO_2"/>
    <property type="match status" value="1"/>
</dbReference>
<dbReference type="OrthoDB" id="101273at2759"/>
<dbReference type="InterPro" id="IPR012337">
    <property type="entry name" value="RNaseH-like_sf"/>
</dbReference>
<reference evidence="5" key="1">
    <citation type="submission" date="2023-04" db="EMBL/GenBank/DDBJ databases">
        <title>Phytophthora fragariaefolia NBRC 109709.</title>
        <authorList>
            <person name="Ichikawa N."/>
            <person name="Sato H."/>
            <person name="Tonouchi N."/>
        </authorList>
    </citation>
    <scope>NUCLEOTIDE SEQUENCE</scope>
    <source>
        <strain evidence="5">NBRC 109709</strain>
    </source>
</reference>
<dbReference type="GO" id="GO:0015074">
    <property type="term" value="P:DNA integration"/>
    <property type="evidence" value="ECO:0007669"/>
    <property type="project" value="InterPro"/>
</dbReference>
<dbReference type="Gene3D" id="3.30.70.270">
    <property type="match status" value="1"/>
</dbReference>